<evidence type="ECO:0000259" key="10">
    <source>
        <dbReference type="Pfam" id="PF04290"/>
    </source>
</evidence>
<evidence type="ECO:0000256" key="9">
    <source>
        <dbReference type="RuleBase" id="RU369079"/>
    </source>
</evidence>
<feature type="transmembrane region" description="Helical" evidence="9">
    <location>
        <begin position="54"/>
        <end position="72"/>
    </location>
</feature>
<keyword evidence="12" id="KW-1185">Reference proteome</keyword>
<evidence type="ECO:0000256" key="6">
    <source>
        <dbReference type="ARBA" id="ARBA00022989"/>
    </source>
</evidence>
<dbReference type="InterPro" id="IPR007387">
    <property type="entry name" value="TRAP_DctQ"/>
</dbReference>
<dbReference type="GO" id="GO:0022857">
    <property type="term" value="F:transmembrane transporter activity"/>
    <property type="evidence" value="ECO:0007669"/>
    <property type="project" value="UniProtKB-UniRule"/>
</dbReference>
<evidence type="ECO:0000256" key="1">
    <source>
        <dbReference type="ARBA" id="ARBA00004429"/>
    </source>
</evidence>
<evidence type="ECO:0000256" key="5">
    <source>
        <dbReference type="ARBA" id="ARBA00022692"/>
    </source>
</evidence>
<feature type="domain" description="Tripartite ATP-independent periplasmic transporters DctQ component" evidence="10">
    <location>
        <begin position="31"/>
        <end position="163"/>
    </location>
</feature>
<dbReference type="GO" id="GO:0005886">
    <property type="term" value="C:plasma membrane"/>
    <property type="evidence" value="ECO:0007669"/>
    <property type="project" value="UniProtKB-SubCell"/>
</dbReference>
<reference evidence="11 12" key="1">
    <citation type="journal article" date="2013" name="Int. J. Syst. Evol. Microbiol.">
        <title>Hoeflea suaedae sp. nov., an endophytic bacterium isolated from the root of the halophyte Suaeda maritima.</title>
        <authorList>
            <person name="Chung E.J."/>
            <person name="Park J.A."/>
            <person name="Pramanik P."/>
            <person name="Bibi F."/>
            <person name="Jeon C.O."/>
            <person name="Chung Y.R."/>
        </authorList>
    </citation>
    <scope>NUCLEOTIDE SEQUENCE [LARGE SCALE GENOMIC DNA]</scope>
    <source>
        <strain evidence="11 12">YC6898</strain>
    </source>
</reference>
<dbReference type="PANTHER" id="PTHR35011">
    <property type="entry name" value="2,3-DIKETO-L-GULONATE TRAP TRANSPORTER SMALL PERMEASE PROTEIN YIAM"/>
    <property type="match status" value="1"/>
</dbReference>
<evidence type="ECO:0000256" key="8">
    <source>
        <dbReference type="ARBA" id="ARBA00038436"/>
    </source>
</evidence>
<protein>
    <recommendedName>
        <fullName evidence="9">TRAP transporter small permease protein</fullName>
    </recommendedName>
</protein>
<keyword evidence="4 9" id="KW-0997">Cell inner membrane</keyword>
<evidence type="ECO:0000256" key="3">
    <source>
        <dbReference type="ARBA" id="ARBA00022475"/>
    </source>
</evidence>
<dbReference type="EMBL" id="SMSI01000003">
    <property type="protein sequence ID" value="TDH35050.1"/>
    <property type="molecule type" value="Genomic_DNA"/>
</dbReference>
<feature type="transmembrane region" description="Helical" evidence="9">
    <location>
        <begin position="134"/>
        <end position="152"/>
    </location>
</feature>
<keyword evidence="7 9" id="KW-0472">Membrane</keyword>
<dbReference type="Pfam" id="PF04290">
    <property type="entry name" value="DctQ"/>
    <property type="match status" value="1"/>
</dbReference>
<comment type="function">
    <text evidence="9">Part of the tripartite ATP-independent periplasmic (TRAP) transport system.</text>
</comment>
<keyword evidence="6 9" id="KW-1133">Transmembrane helix</keyword>
<evidence type="ECO:0000313" key="11">
    <source>
        <dbReference type="EMBL" id="TDH35050.1"/>
    </source>
</evidence>
<dbReference type="InterPro" id="IPR055348">
    <property type="entry name" value="DctQ"/>
</dbReference>
<proteinExistence type="inferred from homology"/>
<keyword evidence="2 9" id="KW-0813">Transport</keyword>
<keyword evidence="3" id="KW-1003">Cell membrane</keyword>
<evidence type="ECO:0000256" key="4">
    <source>
        <dbReference type="ARBA" id="ARBA00022519"/>
    </source>
</evidence>
<feature type="transmembrane region" description="Helical" evidence="9">
    <location>
        <begin position="93"/>
        <end position="114"/>
    </location>
</feature>
<comment type="caution">
    <text evidence="11">The sequence shown here is derived from an EMBL/GenBank/DDBJ whole genome shotgun (WGS) entry which is preliminary data.</text>
</comment>
<sequence>MKRFLAGYADVMDRISVFIGQGCSVLFFTCIVVSAAEVVMRYGFDSPSSWSTELAMTLCATAWVLSVGYVTERHRHISITMIEMLVSETTWRRLRLVQMLIAAGAIFILALALWDPAIKALNRMETSGTALNSIQPTYLKVLLVVGCILYLFQLSANLVRWVQNTEGDVSGGH</sequence>
<comment type="subunit">
    <text evidence="9">The complex comprises the extracytoplasmic solute receptor protein and the two transmembrane proteins.</text>
</comment>
<accession>A0A4R5PJQ8</accession>
<keyword evidence="5 9" id="KW-0812">Transmembrane</keyword>
<comment type="similarity">
    <text evidence="8 9">Belongs to the TRAP transporter small permease family.</text>
</comment>
<dbReference type="AlphaFoldDB" id="A0A4R5PJQ8"/>
<dbReference type="Proteomes" id="UP000295131">
    <property type="component" value="Unassembled WGS sequence"/>
</dbReference>
<organism evidence="11 12">
    <name type="scientific">Pseudohoeflea suaedae</name>
    <dbReference type="NCBI Taxonomy" id="877384"/>
    <lineage>
        <taxon>Bacteria</taxon>
        <taxon>Pseudomonadati</taxon>
        <taxon>Pseudomonadota</taxon>
        <taxon>Alphaproteobacteria</taxon>
        <taxon>Hyphomicrobiales</taxon>
        <taxon>Rhizobiaceae</taxon>
        <taxon>Pseudohoeflea</taxon>
    </lineage>
</organism>
<name>A0A4R5PJQ8_9HYPH</name>
<dbReference type="PANTHER" id="PTHR35011:SF4">
    <property type="entry name" value="SLL1102 PROTEIN"/>
    <property type="match status" value="1"/>
</dbReference>
<dbReference type="OrthoDB" id="9794346at2"/>
<gene>
    <name evidence="11" type="ORF">E2A64_15145</name>
</gene>
<evidence type="ECO:0000256" key="7">
    <source>
        <dbReference type="ARBA" id="ARBA00023136"/>
    </source>
</evidence>
<feature type="transmembrane region" description="Helical" evidence="9">
    <location>
        <begin position="12"/>
        <end position="34"/>
    </location>
</feature>
<comment type="subcellular location">
    <subcellularLocation>
        <location evidence="1 9">Cell inner membrane</location>
        <topology evidence="1 9">Multi-pass membrane protein</topology>
    </subcellularLocation>
</comment>
<dbReference type="RefSeq" id="WP_133285335.1">
    <property type="nucleotide sequence ID" value="NZ_SMSI01000003.1"/>
</dbReference>
<evidence type="ECO:0000256" key="2">
    <source>
        <dbReference type="ARBA" id="ARBA00022448"/>
    </source>
</evidence>
<evidence type="ECO:0000313" key="12">
    <source>
        <dbReference type="Proteomes" id="UP000295131"/>
    </source>
</evidence>